<dbReference type="Gene3D" id="1.20.120.450">
    <property type="entry name" value="dinb family like domain"/>
    <property type="match status" value="1"/>
</dbReference>
<feature type="domain" description="DinB-like" evidence="1">
    <location>
        <begin position="36"/>
        <end position="169"/>
    </location>
</feature>
<comment type="caution">
    <text evidence="2">The sequence shown here is derived from an EMBL/GenBank/DDBJ whole genome shotgun (WGS) entry which is preliminary data.</text>
</comment>
<evidence type="ECO:0000313" key="2">
    <source>
        <dbReference type="EMBL" id="PWB75548.1"/>
    </source>
</evidence>
<gene>
    <name evidence="2" type="ORF">C3F09_01930</name>
</gene>
<evidence type="ECO:0000259" key="1">
    <source>
        <dbReference type="Pfam" id="PF12867"/>
    </source>
</evidence>
<reference evidence="2 3" key="1">
    <citation type="journal article" date="2018" name="ISME J.">
        <title>A methanotrophic archaeon couples anaerobic oxidation of methane to Fe(III) reduction.</title>
        <authorList>
            <person name="Cai C."/>
            <person name="Leu A.O."/>
            <person name="Xie G.J."/>
            <person name="Guo J."/>
            <person name="Feng Y."/>
            <person name="Zhao J.X."/>
            <person name="Tyson G.W."/>
            <person name="Yuan Z."/>
            <person name="Hu S."/>
        </authorList>
    </citation>
    <scope>NUCLEOTIDE SEQUENCE [LARGE SCALE GENOMIC DNA]</scope>
    <source>
        <strain evidence="2">FeB_12</strain>
    </source>
</reference>
<sequence>MSSFRVGRPGADEYAPYYDKYIARVPDGDILVTLANQLDATLALIRSLSEQQAMFAYAAGKWSVKEVIGHVIDCERVFAYRALRIARGDQTPLASISENDFAKHGGQAARSTADLAEEFQHLRVSSLDLLRSFDTAAWDRRGTASNNPVSVRALAWILAGHELHHRTIIHERYLV</sequence>
<proteinExistence type="predicted"/>
<dbReference type="AlphaFoldDB" id="A0A855X6K0"/>
<accession>A0A855X6K0</accession>
<dbReference type="EMBL" id="PQAP01000008">
    <property type="protein sequence ID" value="PWB75548.1"/>
    <property type="molecule type" value="Genomic_DNA"/>
</dbReference>
<dbReference type="InterPro" id="IPR024775">
    <property type="entry name" value="DinB-like"/>
</dbReference>
<dbReference type="Pfam" id="PF12867">
    <property type="entry name" value="DinB_2"/>
    <property type="match status" value="1"/>
</dbReference>
<evidence type="ECO:0000313" key="3">
    <source>
        <dbReference type="Proteomes" id="UP000250918"/>
    </source>
</evidence>
<dbReference type="InterPro" id="IPR034660">
    <property type="entry name" value="DinB/YfiT-like"/>
</dbReference>
<protein>
    <recommendedName>
        <fullName evidence="1">DinB-like domain-containing protein</fullName>
    </recommendedName>
</protein>
<name>A0A855X6K0_9BACT</name>
<dbReference type="SUPFAM" id="SSF109854">
    <property type="entry name" value="DinB/YfiT-like putative metalloenzymes"/>
    <property type="match status" value="1"/>
</dbReference>
<organism evidence="2 3">
    <name type="scientific">candidate division GN15 bacterium</name>
    <dbReference type="NCBI Taxonomy" id="2072418"/>
    <lineage>
        <taxon>Bacteria</taxon>
        <taxon>candidate division GN15</taxon>
    </lineage>
</organism>
<dbReference type="Proteomes" id="UP000250918">
    <property type="component" value="Unassembled WGS sequence"/>
</dbReference>